<protein>
    <submittedName>
        <fullName evidence="1">Uncharacterized protein</fullName>
    </submittedName>
</protein>
<dbReference type="EMBL" id="CAJJDO010000138">
    <property type="protein sequence ID" value="CAD8204826.1"/>
    <property type="molecule type" value="Genomic_DNA"/>
</dbReference>
<evidence type="ECO:0000313" key="2">
    <source>
        <dbReference type="Proteomes" id="UP000689195"/>
    </source>
</evidence>
<organism evidence="1 2">
    <name type="scientific">Paramecium pentaurelia</name>
    <dbReference type="NCBI Taxonomy" id="43138"/>
    <lineage>
        <taxon>Eukaryota</taxon>
        <taxon>Sar</taxon>
        <taxon>Alveolata</taxon>
        <taxon>Ciliophora</taxon>
        <taxon>Intramacronucleata</taxon>
        <taxon>Oligohymenophorea</taxon>
        <taxon>Peniculida</taxon>
        <taxon>Parameciidae</taxon>
        <taxon>Paramecium</taxon>
    </lineage>
</organism>
<dbReference type="Proteomes" id="UP000689195">
    <property type="component" value="Unassembled WGS sequence"/>
</dbReference>
<sequence>MIQRIKLKFLDRQSKMYLTTNLDGLHMNIVSALNFIQNLRIMIHLTLVRLMEESSYKQLNIQFLFLDIFQFLLKKRKLLILFQFLLQLYRHQKNQRDILLNQNKWNPQFICKVKSYVNFLNDEKLISGSTYYTMNLWNLHKNKK</sequence>
<keyword evidence="2" id="KW-1185">Reference proteome</keyword>
<name>A0A8S1XTF9_9CILI</name>
<accession>A0A8S1XTF9</accession>
<dbReference type="AlphaFoldDB" id="A0A8S1XTF9"/>
<proteinExistence type="predicted"/>
<reference evidence="1" key="1">
    <citation type="submission" date="2021-01" db="EMBL/GenBank/DDBJ databases">
        <authorList>
            <consortium name="Genoscope - CEA"/>
            <person name="William W."/>
        </authorList>
    </citation>
    <scope>NUCLEOTIDE SEQUENCE</scope>
</reference>
<evidence type="ECO:0000313" key="1">
    <source>
        <dbReference type="EMBL" id="CAD8204826.1"/>
    </source>
</evidence>
<gene>
    <name evidence="1" type="ORF">PPENT_87.1.T1380114</name>
</gene>
<comment type="caution">
    <text evidence="1">The sequence shown here is derived from an EMBL/GenBank/DDBJ whole genome shotgun (WGS) entry which is preliminary data.</text>
</comment>